<protein>
    <submittedName>
        <fullName evidence="3">PEP-CTERM sorting domain-containing protein</fullName>
    </submittedName>
</protein>
<sequence length="57" mass="6065">MIMRILLALTMILVAVPAAAQAGSQVPEGSNLMLFGLGLLGVIVGRRASMRKNRKDD</sequence>
<dbReference type="Proteomes" id="UP000469430">
    <property type="component" value="Unassembled WGS sequence"/>
</dbReference>
<accession>A0A6I4TZ09</accession>
<dbReference type="NCBIfam" id="TIGR02595">
    <property type="entry name" value="PEP_CTERM"/>
    <property type="match status" value="1"/>
</dbReference>
<dbReference type="EMBL" id="WTYJ01000004">
    <property type="protein sequence ID" value="MXP00541.1"/>
    <property type="molecule type" value="Genomic_DNA"/>
</dbReference>
<feature type="transmembrane region" description="Helical" evidence="1">
    <location>
        <begin position="32"/>
        <end position="49"/>
    </location>
</feature>
<keyword evidence="1" id="KW-1133">Transmembrane helix</keyword>
<gene>
    <name evidence="3" type="ORF">GRI97_16240</name>
</gene>
<keyword evidence="4" id="KW-1185">Reference proteome</keyword>
<feature type="chain" id="PRO_5026210179" evidence="2">
    <location>
        <begin position="23"/>
        <end position="57"/>
    </location>
</feature>
<feature type="signal peptide" evidence="2">
    <location>
        <begin position="1"/>
        <end position="22"/>
    </location>
</feature>
<reference evidence="3 4" key="1">
    <citation type="submission" date="2019-12" db="EMBL/GenBank/DDBJ databases">
        <title>Genomic-based taxomic classification of the family Erythrobacteraceae.</title>
        <authorList>
            <person name="Xu L."/>
        </authorList>
    </citation>
    <scope>NUCLEOTIDE SEQUENCE [LARGE SCALE GENOMIC DNA]</scope>
    <source>
        <strain evidence="3 4">S36</strain>
    </source>
</reference>
<evidence type="ECO:0000256" key="2">
    <source>
        <dbReference type="SAM" id="SignalP"/>
    </source>
</evidence>
<name>A0A6I4TZ09_9SPHN</name>
<dbReference type="InterPro" id="IPR013424">
    <property type="entry name" value="Ice-binding_C"/>
</dbReference>
<comment type="caution">
    <text evidence="3">The sequence shown here is derived from an EMBL/GenBank/DDBJ whole genome shotgun (WGS) entry which is preliminary data.</text>
</comment>
<evidence type="ECO:0000313" key="4">
    <source>
        <dbReference type="Proteomes" id="UP000469430"/>
    </source>
</evidence>
<keyword evidence="1" id="KW-0472">Membrane</keyword>
<organism evidence="3 4">
    <name type="scientific">Croceibacterium xixiisoli</name>
    <dbReference type="NCBI Taxonomy" id="1476466"/>
    <lineage>
        <taxon>Bacteria</taxon>
        <taxon>Pseudomonadati</taxon>
        <taxon>Pseudomonadota</taxon>
        <taxon>Alphaproteobacteria</taxon>
        <taxon>Sphingomonadales</taxon>
        <taxon>Erythrobacteraceae</taxon>
        <taxon>Croceibacterium</taxon>
    </lineage>
</organism>
<dbReference type="RefSeq" id="WP_161392279.1">
    <property type="nucleotide sequence ID" value="NZ_JBHSCP010000003.1"/>
</dbReference>
<proteinExistence type="predicted"/>
<dbReference type="AlphaFoldDB" id="A0A6I4TZ09"/>
<keyword evidence="2" id="KW-0732">Signal</keyword>
<evidence type="ECO:0000256" key="1">
    <source>
        <dbReference type="SAM" id="Phobius"/>
    </source>
</evidence>
<keyword evidence="1" id="KW-0812">Transmembrane</keyword>
<evidence type="ECO:0000313" key="3">
    <source>
        <dbReference type="EMBL" id="MXP00541.1"/>
    </source>
</evidence>